<dbReference type="InterPro" id="IPR025667">
    <property type="entry name" value="SprB_repeat"/>
</dbReference>
<dbReference type="SMART" id="SM00089">
    <property type="entry name" value="PKD"/>
    <property type="match status" value="8"/>
</dbReference>
<dbReference type="EMBL" id="PPSL01000012">
    <property type="protein sequence ID" value="PQJ08784.1"/>
    <property type="molecule type" value="Genomic_DNA"/>
</dbReference>
<sequence length="1877" mass="186194">MNICANAGVVDIKSLLHVNDANASQTLTWSIVSQPSVDGTVIATAATASSGSTNVTPGGTLTYQAATGYTTESFKMMVSDGAASDTITVVVNIGTITSSVSSKTNIACNGGSTGAATVLASGGTPAYTFSWAPSGGTAATATGLSAGTYTCTITDDNLCTQLQVVAITEPTTSVSATFISQTDIECRGAATGIATISASGGTGTIAYSWAPSGGAAATATGLTAGTYTCTASDDNGCSDAEIVTITEPATGINSSITSQTNIDCNGNATGAATVTASGGAGTLLYSWAPSGGTLATATGLTAGTHTCTITDDNFCTHTQTVTITQPSVLASNVSAITNVSCNGLSNGAATVSASGGTPGYTYGWAPSGGTAATATGLAAGTYTVTISDANSCSKTQTVTVSQPSVLTSNVGTVTNVSCNGGSNGAATVSASGGTPTYSFSWAPSGGTAASATGLAAGTYTVTIDDANSCSTTQTVTVSQPTALSASVSSVTNVSCNGGTNGAATVSVSGGTPAYTFSWSPSGGTAASATGLAAGNYTVTIEDANSCSTTQAVTVSQPTVLSSSVSSVTNVSCNGGTNGAATVSVSGGTPTYTFSWAPSGGTTATATGLAAGSYTVAITDDNSCAKTQIVTITQPSVITSNVSAVTNVSCNGLSNGAATVSASGGTPGYTYGWAPSGGIAATATGLAAGIYTVTIGDANSCSKTQTVTVTEPTILTSNVSAVTNVSCNGGSNGAATVSASGGTPTYSFSWAPSGGTAATATGLAAGTYTVTINDANSCSTTQTVTVTEPTVLSSSVSSVTNVSCNGGTNGAATVSASGGTPTYSFSWAPSGGTAATATGLAAGSYTVTINDANSCSTTQAVTVTQPSAITSSVASQTNIDCNGNATGAATITAAGGTGTLLYSWAPSGGTAATATGLTAGTYTCTITDGNLCSHTQTVTITQPSVLNSNISGQTNVTCHGGNDGAAIVAPNGGTIPYSYSWSPIGGTAATGTGFTVGSYTCTVTDGNGCMHDQVVAILEPALPVATIGGTTAICKDENADVIVNGPAGTAVSYTINGGTLLSALMNANGADTINSGALTATATYALVDITEGTCTYPSTGNAVITVKPFPTIDATTDQSICNGAATTPVIFTGSVSGTLFTWTNDNTTTGIAATATDSITSLTLTNNTTARIFSTIIVTPSANGCTGISDTFEIVSNPTPMLTTTLTAVPVCNTTLFTYVPASATVGTTFAWSRAAIAGISKVANNGNDDPNETLTNTTADPIVVTYVYTLTANSCTNTQNVTVTVQPTPMLSSTLTPAAICNNTTFNYAPTSATTGTVFNWSRAIVAGISNTIGAGTNDPNEVLTNTTTDPIVVTYVYTLTANSCSHTENVTVTVNPTPLFTSAATVSPLCDSTLLSYTPTSATVGTTYSWSRAAVTGISNAAGTGTNDPMEYLVNTTPDPVNVIYVYTLTANSCSNLQSVTTTIYPKPLLSTTLTPAAICDSSVFSYTPASLTVGTTYIWSRAVVAGISNPANADNTDPVENLYNTTTDPVAVTYVYTLTANGCTNSQNVVVVVNPTPVFTSTLAPAAVCDSTLFTYTPTSATTGTAFTWSRAIVAGISNTANTGTSNPMEYLVNTTPDPITVTYVYTLTANTCSHVQSVSVVVNPKPLLTTTLTPPAICDSTLFSYAPASATVGTVFTWSRATVAGIANTAANGSNDPMEYLDNTTANPLTVVYIDTLFANGCYNTQAVSVVVNSTPMLSSTSTPAAICNNTTFNYTPTSATIGTAFTWTRATVTGISNVAGSGTNNPAETLNNTTNHQVAVTYIYTLIANGCSNTQTVTVTVNPTPVLSSLTTATVCSSTPLVYTPGSTTTGTTFAWTRAVVAGISNAAATSTG</sequence>
<evidence type="ECO:0000313" key="3">
    <source>
        <dbReference type="Proteomes" id="UP000239872"/>
    </source>
</evidence>
<accession>A0A2S7SPW4</accession>
<comment type="caution">
    <text evidence="2">The sequence shown here is derived from an EMBL/GenBank/DDBJ whole genome shotgun (WGS) entry which is preliminary data.</text>
</comment>
<keyword evidence="3" id="KW-1185">Reference proteome</keyword>
<protein>
    <recommendedName>
        <fullName evidence="1">Ig-like domain-containing protein</fullName>
    </recommendedName>
</protein>
<dbReference type="Proteomes" id="UP000239872">
    <property type="component" value="Unassembled WGS sequence"/>
</dbReference>
<name>A0A2S7SPW4_9BACT</name>
<feature type="domain" description="Ig-like" evidence="1">
    <location>
        <begin position="788"/>
        <end position="940"/>
    </location>
</feature>
<gene>
    <name evidence="2" type="ORF">CJD36_022275</name>
</gene>
<dbReference type="InterPro" id="IPR022409">
    <property type="entry name" value="PKD/Chitinase_dom"/>
</dbReference>
<reference evidence="2 3" key="1">
    <citation type="submission" date="2018-01" db="EMBL/GenBank/DDBJ databases">
        <title>A novel member of the phylum Bacteroidetes isolated from glacier ice.</title>
        <authorList>
            <person name="Liu Q."/>
            <person name="Xin Y.-H."/>
        </authorList>
    </citation>
    <scope>NUCLEOTIDE SEQUENCE [LARGE SCALE GENOMIC DNA]</scope>
    <source>
        <strain evidence="2 3">RB1R16</strain>
    </source>
</reference>
<evidence type="ECO:0000259" key="1">
    <source>
        <dbReference type="PROSITE" id="PS50835"/>
    </source>
</evidence>
<dbReference type="Pfam" id="PF13573">
    <property type="entry name" value="SprB"/>
    <property type="match status" value="12"/>
</dbReference>
<feature type="domain" description="Ig-like" evidence="1">
    <location>
        <begin position="403"/>
        <end position="488"/>
    </location>
</feature>
<organism evidence="2 3">
    <name type="scientific">Flavipsychrobacter stenotrophus</name>
    <dbReference type="NCBI Taxonomy" id="2077091"/>
    <lineage>
        <taxon>Bacteria</taxon>
        <taxon>Pseudomonadati</taxon>
        <taxon>Bacteroidota</taxon>
        <taxon>Chitinophagia</taxon>
        <taxon>Chitinophagales</taxon>
        <taxon>Chitinophagaceae</taxon>
        <taxon>Flavipsychrobacter</taxon>
    </lineage>
</organism>
<dbReference type="PROSITE" id="PS50835">
    <property type="entry name" value="IG_LIKE"/>
    <property type="match status" value="3"/>
</dbReference>
<proteinExistence type="predicted"/>
<dbReference type="Gene3D" id="2.60.40.740">
    <property type="match status" value="9"/>
</dbReference>
<feature type="non-terminal residue" evidence="2">
    <location>
        <position position="1877"/>
    </location>
</feature>
<feature type="domain" description="Ig-like" evidence="1">
    <location>
        <begin position="125"/>
        <end position="246"/>
    </location>
</feature>
<dbReference type="InterPro" id="IPR007110">
    <property type="entry name" value="Ig-like_dom"/>
</dbReference>
<evidence type="ECO:0000313" key="2">
    <source>
        <dbReference type="EMBL" id="PQJ08784.1"/>
    </source>
</evidence>